<name>A0ABW5L6Z4_9SPHI</name>
<dbReference type="EMBL" id="JBHULD010000025">
    <property type="protein sequence ID" value="MFD2556681.1"/>
    <property type="molecule type" value="Genomic_DNA"/>
</dbReference>
<comment type="caution">
    <text evidence="1">The sequence shown here is derived from an EMBL/GenBank/DDBJ whole genome shotgun (WGS) entry which is preliminary data.</text>
</comment>
<gene>
    <name evidence="1" type="ORF">ACFSQW_20000</name>
</gene>
<dbReference type="RefSeq" id="WP_262897769.1">
    <property type="nucleotide sequence ID" value="NZ_JAEQMU010000002.1"/>
</dbReference>
<protein>
    <submittedName>
        <fullName evidence="1">Uncharacterized protein</fullName>
    </submittedName>
</protein>
<organism evidence="1 2">
    <name type="scientific">Sphingobacterium tabacisoli</name>
    <dbReference type="NCBI Taxonomy" id="2044855"/>
    <lineage>
        <taxon>Bacteria</taxon>
        <taxon>Pseudomonadati</taxon>
        <taxon>Bacteroidota</taxon>
        <taxon>Sphingobacteriia</taxon>
        <taxon>Sphingobacteriales</taxon>
        <taxon>Sphingobacteriaceae</taxon>
        <taxon>Sphingobacterium</taxon>
    </lineage>
</organism>
<accession>A0ABW5L6Z4</accession>
<reference evidence="2" key="1">
    <citation type="journal article" date="2019" name="Int. J. Syst. Evol. Microbiol.">
        <title>The Global Catalogue of Microorganisms (GCM) 10K type strain sequencing project: providing services to taxonomists for standard genome sequencing and annotation.</title>
        <authorList>
            <consortium name="The Broad Institute Genomics Platform"/>
            <consortium name="The Broad Institute Genome Sequencing Center for Infectious Disease"/>
            <person name="Wu L."/>
            <person name="Ma J."/>
        </authorList>
    </citation>
    <scope>NUCLEOTIDE SEQUENCE [LARGE SCALE GENOMIC DNA]</scope>
    <source>
        <strain evidence="2">KCTC 52298</strain>
    </source>
</reference>
<keyword evidence="2" id="KW-1185">Reference proteome</keyword>
<sequence>MKEYDVNDELYTTNYANFCAIWEPDNNLLVRRNIITEEAV</sequence>
<proteinExistence type="predicted"/>
<evidence type="ECO:0000313" key="2">
    <source>
        <dbReference type="Proteomes" id="UP001597440"/>
    </source>
</evidence>
<dbReference type="Proteomes" id="UP001597440">
    <property type="component" value="Unassembled WGS sequence"/>
</dbReference>
<evidence type="ECO:0000313" key="1">
    <source>
        <dbReference type="EMBL" id="MFD2556681.1"/>
    </source>
</evidence>